<accession>A0A6L3VJ70</accession>
<comment type="caution">
    <text evidence="2">The sequence shown here is derived from an EMBL/GenBank/DDBJ whole genome shotgun (WGS) entry which is preliminary data.</text>
</comment>
<keyword evidence="1" id="KW-1133">Transmembrane helix</keyword>
<evidence type="ECO:0000256" key="1">
    <source>
        <dbReference type="SAM" id="Phobius"/>
    </source>
</evidence>
<reference evidence="2 3" key="1">
    <citation type="submission" date="2019-09" db="EMBL/GenBank/DDBJ databases">
        <title>Actinomadura physcomitrii sp. nov., a novel actinomycete isolated from moss [Physcomitrium sphaericum (Ludw) Fuernr].</title>
        <authorList>
            <person name="Liu C."/>
            <person name="Zhuang X."/>
        </authorList>
    </citation>
    <scope>NUCLEOTIDE SEQUENCE [LARGE SCALE GENOMIC DNA]</scope>
    <source>
        <strain evidence="2 3">CYP1-1B</strain>
    </source>
</reference>
<name>A0A6L3VJ70_9ACTN</name>
<dbReference type="AlphaFoldDB" id="A0A6L3VJ70"/>
<dbReference type="EMBL" id="WBMR01000370">
    <property type="protein sequence ID" value="KAB2355503.1"/>
    <property type="molecule type" value="Genomic_DNA"/>
</dbReference>
<dbReference type="OrthoDB" id="9972520at2"/>
<evidence type="ECO:0000313" key="2">
    <source>
        <dbReference type="EMBL" id="KAB2355503.1"/>
    </source>
</evidence>
<feature type="transmembrane region" description="Helical" evidence="1">
    <location>
        <begin position="47"/>
        <end position="69"/>
    </location>
</feature>
<proteinExistence type="predicted"/>
<feature type="transmembrane region" description="Helical" evidence="1">
    <location>
        <begin position="129"/>
        <end position="152"/>
    </location>
</feature>
<dbReference type="RefSeq" id="WP_151547063.1">
    <property type="nucleotide sequence ID" value="NZ_WBMR01000370.1"/>
</dbReference>
<evidence type="ECO:0000313" key="3">
    <source>
        <dbReference type="Proteomes" id="UP000483004"/>
    </source>
</evidence>
<organism evidence="2 3">
    <name type="scientific">Actinomadura montaniterrae</name>
    <dbReference type="NCBI Taxonomy" id="1803903"/>
    <lineage>
        <taxon>Bacteria</taxon>
        <taxon>Bacillati</taxon>
        <taxon>Actinomycetota</taxon>
        <taxon>Actinomycetes</taxon>
        <taxon>Streptosporangiales</taxon>
        <taxon>Thermomonosporaceae</taxon>
        <taxon>Actinomadura</taxon>
    </lineage>
</organism>
<sequence>MIAGAAVLLVVSTILPWVRVSLQEKGLSPSAAQTIERSYNGFEGSVGWGYLTLLCALAAGGLGVLGAVLRNGRLAGAATIPGLLGIASLGLVVTRLNAAKSAVLDGQPRALPPVVRAILEKEFHASLDVGWFLALLMALVITGAGVAAFVTAHGRPVDAPRQPPLPGR</sequence>
<keyword evidence="1" id="KW-0812">Transmembrane</keyword>
<protein>
    <submittedName>
        <fullName evidence="2">Uncharacterized protein</fullName>
    </submittedName>
</protein>
<dbReference type="Proteomes" id="UP000483004">
    <property type="component" value="Unassembled WGS sequence"/>
</dbReference>
<keyword evidence="1" id="KW-0472">Membrane</keyword>
<gene>
    <name evidence="2" type="ORF">F9B16_48690</name>
</gene>
<feature type="transmembrane region" description="Helical" evidence="1">
    <location>
        <begin position="74"/>
        <end position="93"/>
    </location>
</feature>
<keyword evidence="3" id="KW-1185">Reference proteome</keyword>